<reference evidence="1 2" key="1">
    <citation type="journal article" date="2014" name="Int. J. Syst. Evol. Microbiol.">
        <title>Phylogenomics and the dynamic genome evolution of the genus Streptococcus.</title>
        <authorList>
            <consortium name="The Broad Institute Genome Sequencing Platform"/>
            <person name="Richards V.P."/>
            <person name="Palmer S.R."/>
            <person name="Pavinski Bitar P.D."/>
            <person name="Qin X."/>
            <person name="Weinstock G.M."/>
            <person name="Highlander S.K."/>
            <person name="Town C.D."/>
            <person name="Burne R.A."/>
            <person name="Stanhope M.J."/>
        </authorList>
    </citation>
    <scope>NUCLEOTIDE SEQUENCE [LARGE SCALE GENOMIC DNA]</scope>
    <source>
        <strain evidence="1 2">707-05</strain>
    </source>
</reference>
<organism evidence="1 2">
    <name type="scientific">Streptococcus ictaluri 707-05</name>
    <dbReference type="NCBI Taxonomy" id="764299"/>
    <lineage>
        <taxon>Bacteria</taxon>
        <taxon>Bacillati</taxon>
        <taxon>Bacillota</taxon>
        <taxon>Bacilli</taxon>
        <taxon>Lactobacillales</taxon>
        <taxon>Streptococcaceae</taxon>
        <taxon>Streptococcus</taxon>
    </lineage>
</organism>
<evidence type="ECO:0000313" key="1">
    <source>
        <dbReference type="EMBL" id="EHI68583.1"/>
    </source>
</evidence>
<evidence type="ECO:0000313" key="2">
    <source>
        <dbReference type="Proteomes" id="UP000003330"/>
    </source>
</evidence>
<proteinExistence type="predicted"/>
<gene>
    <name evidence="1" type="ORF">STRIC_0548</name>
</gene>
<protein>
    <submittedName>
        <fullName evidence="1">CorA-like domain protein</fullName>
    </submittedName>
</protein>
<dbReference type="Proteomes" id="UP000003330">
    <property type="component" value="Unassembled WGS sequence"/>
</dbReference>
<dbReference type="eggNOG" id="COG0598">
    <property type="taxonomic scope" value="Bacteria"/>
</dbReference>
<dbReference type="EMBL" id="AEUX02000008">
    <property type="protein sequence ID" value="EHI68583.1"/>
    <property type="molecule type" value="Genomic_DNA"/>
</dbReference>
<dbReference type="AlphaFoldDB" id="G5K661"/>
<comment type="caution">
    <text evidence="1">The sequence shown here is derived from an EMBL/GenBank/DDBJ whole genome shotgun (WGS) entry which is preliminary data.</text>
</comment>
<sequence>MYYQLLKKLTTSSFDQVLTDASPFVAVLQPSEWLEKKEAFNIPIDMEFRIDSASSTKAEVNSDALTGTFKIPNRKDLLGPAIDFSFVLTDRGIIFIDQHDHASDLMASIEKSKKWKTPSLERFLYDFLETIIKDDLSLL</sequence>
<accession>G5K661</accession>
<keyword evidence="2" id="KW-1185">Reference proteome</keyword>
<name>G5K661_9STRE</name>
<dbReference type="STRING" id="764299.STRIC_0548"/>